<keyword evidence="2" id="KW-0732">Signal</keyword>
<dbReference type="InterPro" id="IPR028082">
    <property type="entry name" value="Peripla_BP_I"/>
</dbReference>
<evidence type="ECO:0000259" key="3">
    <source>
        <dbReference type="Pfam" id="PF13458"/>
    </source>
</evidence>
<dbReference type="Gene3D" id="3.40.50.2300">
    <property type="match status" value="2"/>
</dbReference>
<proteinExistence type="inferred from homology"/>
<dbReference type="Proteomes" id="UP001597296">
    <property type="component" value="Unassembled WGS sequence"/>
</dbReference>
<reference evidence="5" key="1">
    <citation type="journal article" date="2019" name="Int. J. Syst. Evol. Microbiol.">
        <title>The Global Catalogue of Microorganisms (GCM) 10K type strain sequencing project: providing services to taxonomists for standard genome sequencing and annotation.</title>
        <authorList>
            <consortium name="The Broad Institute Genomics Platform"/>
            <consortium name="The Broad Institute Genome Sequencing Center for Infectious Disease"/>
            <person name="Wu L."/>
            <person name="Ma J."/>
        </authorList>
    </citation>
    <scope>NUCLEOTIDE SEQUENCE [LARGE SCALE GENOMIC DNA]</scope>
    <source>
        <strain evidence="5">KCTC 15012</strain>
    </source>
</reference>
<dbReference type="RefSeq" id="WP_377317803.1">
    <property type="nucleotide sequence ID" value="NZ_JBHUIY010000033.1"/>
</dbReference>
<comment type="caution">
    <text evidence="4">The sequence shown here is derived from an EMBL/GenBank/DDBJ whole genome shotgun (WGS) entry which is preliminary data.</text>
</comment>
<comment type="similarity">
    <text evidence="1">Belongs to the leucine-binding protein family.</text>
</comment>
<evidence type="ECO:0000256" key="2">
    <source>
        <dbReference type="ARBA" id="ARBA00022729"/>
    </source>
</evidence>
<dbReference type="SUPFAM" id="SSF53822">
    <property type="entry name" value="Periplasmic binding protein-like I"/>
    <property type="match status" value="1"/>
</dbReference>
<name>A0ABW5CCJ9_9PROT</name>
<keyword evidence="5" id="KW-1185">Reference proteome</keyword>
<evidence type="ECO:0000313" key="5">
    <source>
        <dbReference type="Proteomes" id="UP001597296"/>
    </source>
</evidence>
<protein>
    <submittedName>
        <fullName evidence="4">ABC transporter substrate-binding protein</fullName>
    </submittedName>
</protein>
<accession>A0ABW5CCJ9</accession>
<dbReference type="PANTHER" id="PTHR47151">
    <property type="entry name" value="LEU/ILE/VAL-BINDING ABC TRANSPORTER SUBUNIT"/>
    <property type="match status" value="1"/>
</dbReference>
<dbReference type="Pfam" id="PF13458">
    <property type="entry name" value="Peripla_BP_6"/>
    <property type="match status" value="1"/>
</dbReference>
<dbReference type="EMBL" id="JBHUIY010000033">
    <property type="protein sequence ID" value="MFD2235019.1"/>
    <property type="molecule type" value="Genomic_DNA"/>
</dbReference>
<evidence type="ECO:0000256" key="1">
    <source>
        <dbReference type="ARBA" id="ARBA00010062"/>
    </source>
</evidence>
<gene>
    <name evidence="4" type="ORF">ACFSNB_14490</name>
</gene>
<dbReference type="PANTHER" id="PTHR47151:SF2">
    <property type="entry name" value="AMINO ACID BINDING PROTEIN"/>
    <property type="match status" value="1"/>
</dbReference>
<evidence type="ECO:0000313" key="4">
    <source>
        <dbReference type="EMBL" id="MFD2235019.1"/>
    </source>
</evidence>
<sequence length="376" mass="41305">MGRILAGILGLAVLAGLWVALEPQWRSLESAGADRFAELERPQNEVLVGVSWPFALRHDGMADGLELARSEINQAGGIDGRTLRLVLRDDGDDWPTARRIALDFAATPEMVAVIGYFNDGVAIQAATIYERARLLNLLVNINVPAVTAHGYQYVVRMAPTTNHIAALLARSGPHRGERQTYALLWDSGAYGQDFASEYRLAQDAVGGRMVFQWPYARKREDFRLAANLLKSVDADVIAFTGSDLDIIRFLRRADGVGLAAPIVLPDELSEDIRAGAGTAVRRARFLNLYDPADPRPENQHFVASFRQRFGHAPDTAAAQGYDAVRILAAGLGRAHSLNPLDVAYTIRYMPLLRGVIADYSFTPEGSLVEQRLFLPQ</sequence>
<dbReference type="InterPro" id="IPR028081">
    <property type="entry name" value="Leu-bd"/>
</dbReference>
<organism evidence="4 5">
    <name type="scientific">Phaeospirillum tilakii</name>
    <dbReference type="NCBI Taxonomy" id="741673"/>
    <lineage>
        <taxon>Bacteria</taxon>
        <taxon>Pseudomonadati</taxon>
        <taxon>Pseudomonadota</taxon>
        <taxon>Alphaproteobacteria</taxon>
        <taxon>Rhodospirillales</taxon>
        <taxon>Rhodospirillaceae</taxon>
        <taxon>Phaeospirillum</taxon>
    </lineage>
</organism>
<feature type="domain" description="Leucine-binding protein" evidence="3">
    <location>
        <begin position="52"/>
        <end position="373"/>
    </location>
</feature>